<evidence type="ECO:0008006" key="4">
    <source>
        <dbReference type="Google" id="ProtNLM"/>
    </source>
</evidence>
<keyword evidence="3" id="KW-1185">Reference proteome</keyword>
<feature type="chain" id="PRO_5013300397" description="Aggregation factor core protein MAFp3" evidence="1">
    <location>
        <begin position="22"/>
        <end position="172"/>
    </location>
</feature>
<protein>
    <recommendedName>
        <fullName evidence="4">Aggregation factor core protein MAFp3</fullName>
    </recommendedName>
</protein>
<evidence type="ECO:0000313" key="3">
    <source>
        <dbReference type="Proteomes" id="UP000193623"/>
    </source>
</evidence>
<dbReference type="AlphaFoldDB" id="A0A1Y5RK91"/>
<dbReference type="EMBL" id="FWFT01000001">
    <property type="protein sequence ID" value="SLN19440.1"/>
    <property type="molecule type" value="Genomic_DNA"/>
</dbReference>
<name>A0A1Y5RK91_9RHOB</name>
<evidence type="ECO:0000256" key="1">
    <source>
        <dbReference type="SAM" id="SignalP"/>
    </source>
</evidence>
<dbReference type="RefSeq" id="WP_235000556.1">
    <property type="nucleotide sequence ID" value="NZ_FWFT01000001.1"/>
</dbReference>
<proteinExistence type="predicted"/>
<dbReference type="Proteomes" id="UP000193623">
    <property type="component" value="Unassembled WGS sequence"/>
</dbReference>
<accession>A0A1Y5RK91</accession>
<keyword evidence="1" id="KW-0732">Signal</keyword>
<feature type="signal peptide" evidence="1">
    <location>
        <begin position="1"/>
        <end position="21"/>
    </location>
</feature>
<evidence type="ECO:0000313" key="2">
    <source>
        <dbReference type="EMBL" id="SLN19440.1"/>
    </source>
</evidence>
<organism evidence="2 3">
    <name type="scientific">Pseudooctadecabacter jejudonensis</name>
    <dbReference type="NCBI Taxonomy" id="1391910"/>
    <lineage>
        <taxon>Bacteria</taxon>
        <taxon>Pseudomonadati</taxon>
        <taxon>Pseudomonadota</taxon>
        <taxon>Alphaproteobacteria</taxon>
        <taxon>Rhodobacterales</taxon>
        <taxon>Paracoccaceae</taxon>
        <taxon>Pseudooctadecabacter</taxon>
    </lineage>
</organism>
<reference evidence="2 3" key="1">
    <citation type="submission" date="2017-03" db="EMBL/GenBank/DDBJ databases">
        <authorList>
            <person name="Afonso C.L."/>
            <person name="Miller P.J."/>
            <person name="Scott M.A."/>
            <person name="Spackman E."/>
            <person name="Goraichik I."/>
            <person name="Dimitrov K.M."/>
            <person name="Suarez D.L."/>
            <person name="Swayne D.E."/>
        </authorList>
    </citation>
    <scope>NUCLEOTIDE SEQUENCE [LARGE SCALE GENOMIC DNA]</scope>
    <source>
        <strain evidence="2 3">CECT 8397</strain>
    </source>
</reference>
<sequence>MYRSKALYMAAAMICCAQGTAAVAEVAVSFRDGAPKDRITISNAATCRTGPFALTFDLVTTSAGLIFDVTADGAGVEVFQPVEVVTGEELIVDISPITDGDQMLTVQLTDLPAFALVIFTLDLDDTGGGREITVSGAEIQGGRALARTQSTVFEATFDQEGQALIDMPPCDA</sequence>
<gene>
    <name evidence="2" type="ORF">PSJ8397_00684</name>
</gene>